<comment type="similarity">
    <text evidence="2 7">Belongs to the UPF0056 (MarC) family.</text>
</comment>
<feature type="transmembrane region" description="Helical" evidence="7">
    <location>
        <begin position="122"/>
        <end position="143"/>
    </location>
</feature>
<dbReference type="InterPro" id="IPR002771">
    <property type="entry name" value="Multi_antbiot-R_MarC"/>
</dbReference>
<dbReference type="PANTHER" id="PTHR33508">
    <property type="entry name" value="UPF0056 MEMBRANE PROTEIN YHCE"/>
    <property type="match status" value="1"/>
</dbReference>
<evidence type="ECO:0000313" key="9">
    <source>
        <dbReference type="Proteomes" id="UP001196509"/>
    </source>
</evidence>
<feature type="transmembrane region" description="Helical" evidence="7">
    <location>
        <begin position="45"/>
        <end position="63"/>
    </location>
</feature>
<keyword evidence="5 7" id="KW-1133">Transmembrane helix</keyword>
<dbReference type="GO" id="GO:0005886">
    <property type="term" value="C:plasma membrane"/>
    <property type="evidence" value="ECO:0007669"/>
    <property type="project" value="UniProtKB-SubCell"/>
</dbReference>
<evidence type="ECO:0000256" key="7">
    <source>
        <dbReference type="RuleBase" id="RU362048"/>
    </source>
</evidence>
<dbReference type="Proteomes" id="UP001196509">
    <property type="component" value="Unassembled WGS sequence"/>
</dbReference>
<name>A0AAE3D1M8_9HYPH</name>
<dbReference type="Pfam" id="PF01914">
    <property type="entry name" value="MarC"/>
    <property type="match status" value="1"/>
</dbReference>
<keyword evidence="6 7" id="KW-0472">Membrane</keyword>
<organism evidence="8 9">
    <name type="scientific">Flavimaribacter sediminis</name>
    <dbReference type="NCBI Taxonomy" id="2865987"/>
    <lineage>
        <taxon>Bacteria</taxon>
        <taxon>Pseudomonadati</taxon>
        <taxon>Pseudomonadota</taxon>
        <taxon>Alphaproteobacteria</taxon>
        <taxon>Hyphomicrobiales</taxon>
        <taxon>Rhizobiaceae</taxon>
        <taxon>Flavimaribacter</taxon>
    </lineage>
</organism>
<reference evidence="8" key="1">
    <citation type="submission" date="2021-08" db="EMBL/GenBank/DDBJ databases">
        <title>Hoeflea bacterium WL0058 sp. nov., isolated from the sediment.</title>
        <authorList>
            <person name="Wang L."/>
            <person name="Zhang D."/>
        </authorList>
    </citation>
    <scope>NUCLEOTIDE SEQUENCE</scope>
    <source>
        <strain evidence="8">WL0058</strain>
    </source>
</reference>
<dbReference type="RefSeq" id="WP_220228721.1">
    <property type="nucleotide sequence ID" value="NZ_JAICBX010000002.1"/>
</dbReference>
<comment type="caution">
    <text evidence="8">The sequence shown here is derived from an EMBL/GenBank/DDBJ whole genome shotgun (WGS) entry which is preliminary data.</text>
</comment>
<dbReference type="PANTHER" id="PTHR33508:SF1">
    <property type="entry name" value="UPF0056 MEMBRANE PROTEIN YHCE"/>
    <property type="match status" value="1"/>
</dbReference>
<keyword evidence="4 7" id="KW-0812">Transmembrane</keyword>
<accession>A0AAE3D1M8</accession>
<gene>
    <name evidence="8" type="ORF">K1W69_12765</name>
</gene>
<evidence type="ECO:0000256" key="1">
    <source>
        <dbReference type="ARBA" id="ARBA00004651"/>
    </source>
</evidence>
<evidence type="ECO:0000256" key="3">
    <source>
        <dbReference type="ARBA" id="ARBA00022475"/>
    </source>
</evidence>
<feature type="transmembrane region" description="Helical" evidence="7">
    <location>
        <begin position="13"/>
        <end position="33"/>
    </location>
</feature>
<dbReference type="EMBL" id="JAICBX010000002">
    <property type="protein sequence ID" value="MBW8638061.1"/>
    <property type="molecule type" value="Genomic_DNA"/>
</dbReference>
<evidence type="ECO:0000256" key="5">
    <source>
        <dbReference type="ARBA" id="ARBA00022989"/>
    </source>
</evidence>
<feature type="transmembrane region" description="Helical" evidence="7">
    <location>
        <begin position="149"/>
        <end position="170"/>
    </location>
</feature>
<comment type="subcellular location">
    <subcellularLocation>
        <location evidence="1 7">Cell membrane</location>
        <topology evidence="1 7">Multi-pass membrane protein</topology>
    </subcellularLocation>
</comment>
<feature type="transmembrane region" description="Helical" evidence="7">
    <location>
        <begin position="191"/>
        <end position="213"/>
    </location>
</feature>
<sequence length="220" mass="23238">MSDFFNVDLFLKFAIALAALLNPLLGVPVFLKMTNGYPPAEKRKVAHVVGVTIFVACIVILLIGEEILAFFGISIPGFQITGGVVIFGLGLSLIQSDDSEPASDQAAPAEDRPRRNIAVVPMAIPIMLGPGAITTIIVFTQLMNDTSELVTMVPVVLLISVMVWLGLLFADVISRTLGDTVINIVTRIMGLILAAVAVEMLVAGVVAFAKLHFPALVAGG</sequence>
<dbReference type="NCBIfam" id="TIGR00427">
    <property type="entry name" value="NAAT family transporter"/>
    <property type="match status" value="1"/>
</dbReference>
<evidence type="ECO:0000256" key="2">
    <source>
        <dbReference type="ARBA" id="ARBA00009784"/>
    </source>
</evidence>
<evidence type="ECO:0000313" key="8">
    <source>
        <dbReference type="EMBL" id="MBW8638061.1"/>
    </source>
</evidence>
<evidence type="ECO:0000256" key="6">
    <source>
        <dbReference type="ARBA" id="ARBA00023136"/>
    </source>
</evidence>
<dbReference type="AlphaFoldDB" id="A0AAE3D1M8"/>
<keyword evidence="3" id="KW-1003">Cell membrane</keyword>
<keyword evidence="9" id="KW-1185">Reference proteome</keyword>
<evidence type="ECO:0000256" key="4">
    <source>
        <dbReference type="ARBA" id="ARBA00022692"/>
    </source>
</evidence>
<proteinExistence type="inferred from homology"/>
<feature type="transmembrane region" description="Helical" evidence="7">
    <location>
        <begin position="69"/>
        <end position="94"/>
    </location>
</feature>
<protein>
    <recommendedName>
        <fullName evidence="7">UPF0056 membrane protein</fullName>
    </recommendedName>
</protein>